<dbReference type="PIRSF" id="PIRSF017184">
    <property type="entry name" value="Nnr"/>
    <property type="match status" value="1"/>
</dbReference>
<keyword evidence="12 17" id="KW-0456">Lyase</keyword>
<evidence type="ECO:0000313" key="23">
    <source>
        <dbReference type="Proteomes" id="UP000053300"/>
    </source>
</evidence>
<evidence type="ECO:0000256" key="17">
    <source>
        <dbReference type="HAMAP-Rule" id="MF_01965"/>
    </source>
</evidence>
<keyword evidence="10 17" id="KW-0520">NAD</keyword>
<comment type="similarity">
    <text evidence="4 19">In the C-terminal section; belongs to the NnrD/CARKD family.</text>
</comment>
<accession>A0A0W7Z1L3</accession>
<comment type="function">
    <text evidence="17">Catalyzes the dehydration of the S-form of NAD(P)HX at the expense of ADP, which is converted to AMP. Together with NAD(P)HX epimerase, which catalyzes the epimerization of the S- and R-forms, the enzyme allows the repair of both epimers of NAD(P)HX, a damaged form of NAD(P)H that is a result of enzymatic or heat-dependent hydration.</text>
</comment>
<comment type="cofactor">
    <cofactor evidence="17">
        <name>Mg(2+)</name>
        <dbReference type="ChEBI" id="CHEBI:18420"/>
    </cofactor>
</comment>
<dbReference type="GO" id="GO:0052855">
    <property type="term" value="F:ADP-dependent NAD(P)H-hydrate dehydratase activity"/>
    <property type="evidence" value="ECO:0007669"/>
    <property type="project" value="UniProtKB-UniRule"/>
</dbReference>
<feature type="binding site" evidence="18">
    <location>
        <position position="171"/>
    </location>
    <ligand>
        <name>K(+)</name>
        <dbReference type="ChEBI" id="CHEBI:29103"/>
    </ligand>
</feature>
<comment type="similarity">
    <text evidence="3 19">In the N-terminal section; belongs to the NnrE/AIBP family.</text>
</comment>
<feature type="binding site" evidence="17">
    <location>
        <position position="450"/>
    </location>
    <ligand>
        <name>(6S)-NADPHX</name>
        <dbReference type="ChEBI" id="CHEBI:64076"/>
    </ligand>
</feature>
<dbReference type="GO" id="GO:0046496">
    <property type="term" value="P:nicotinamide nucleotide metabolic process"/>
    <property type="evidence" value="ECO:0007669"/>
    <property type="project" value="UniProtKB-UniRule"/>
</dbReference>
<comment type="caution">
    <text evidence="22">The sequence shown here is derived from an EMBL/GenBank/DDBJ whole genome shotgun (WGS) entry which is preliminary data.</text>
</comment>
<keyword evidence="8 17" id="KW-0521">NADP</keyword>
<feature type="binding site" evidence="17">
    <location>
        <begin position="420"/>
        <end position="424"/>
    </location>
    <ligand>
        <name>AMP</name>
        <dbReference type="ChEBI" id="CHEBI:456215"/>
    </ligand>
</feature>
<dbReference type="PANTHER" id="PTHR12592:SF0">
    <property type="entry name" value="ATP-DEPENDENT (S)-NAD(P)H-HYDRATE DEHYDRATASE"/>
    <property type="match status" value="1"/>
</dbReference>
<feature type="binding site" evidence="17">
    <location>
        <position position="327"/>
    </location>
    <ligand>
        <name>(6S)-NADPHX</name>
        <dbReference type="ChEBI" id="CHEBI:64076"/>
    </ligand>
</feature>
<feature type="binding site" evidence="17">
    <location>
        <position position="383"/>
    </location>
    <ligand>
        <name>(6S)-NADPHX</name>
        <dbReference type="ChEBI" id="CHEBI:64076"/>
    </ligand>
</feature>
<evidence type="ECO:0000259" key="20">
    <source>
        <dbReference type="PROSITE" id="PS51383"/>
    </source>
</evidence>
<evidence type="ECO:0000256" key="2">
    <source>
        <dbReference type="ARBA" id="ARBA00000909"/>
    </source>
</evidence>
<evidence type="ECO:0000256" key="7">
    <source>
        <dbReference type="ARBA" id="ARBA00022840"/>
    </source>
</evidence>
<keyword evidence="9 18" id="KW-0630">Potassium</keyword>
<dbReference type="InterPro" id="IPR004443">
    <property type="entry name" value="YjeF_N_dom"/>
</dbReference>
<feature type="domain" description="YjeF C-terminal" evidence="20">
    <location>
        <begin position="237"/>
        <end position="503"/>
    </location>
</feature>
<evidence type="ECO:0000256" key="15">
    <source>
        <dbReference type="ARBA" id="ARBA00048238"/>
    </source>
</evidence>
<dbReference type="SUPFAM" id="SSF53613">
    <property type="entry name" value="Ribokinase-like"/>
    <property type="match status" value="1"/>
</dbReference>
<evidence type="ECO:0000256" key="3">
    <source>
        <dbReference type="ARBA" id="ARBA00006001"/>
    </source>
</evidence>
<feature type="binding site" evidence="18">
    <location>
        <position position="132"/>
    </location>
    <ligand>
        <name>K(+)</name>
        <dbReference type="ChEBI" id="CHEBI:29103"/>
    </ligand>
</feature>
<dbReference type="InterPro" id="IPR000631">
    <property type="entry name" value="CARKD"/>
</dbReference>
<feature type="binding site" evidence="18">
    <location>
        <position position="68"/>
    </location>
    <ligand>
        <name>K(+)</name>
        <dbReference type="ChEBI" id="CHEBI:29103"/>
    </ligand>
</feature>
<dbReference type="HAMAP" id="MF_01965">
    <property type="entry name" value="NADHX_dehydratase"/>
    <property type="match status" value="1"/>
</dbReference>
<feature type="domain" description="YjeF N-terminal" evidence="21">
    <location>
        <begin position="21"/>
        <end position="232"/>
    </location>
</feature>
<evidence type="ECO:0000256" key="8">
    <source>
        <dbReference type="ARBA" id="ARBA00022857"/>
    </source>
</evidence>
<dbReference type="GO" id="GO:0052856">
    <property type="term" value="F:NAD(P)HX epimerase activity"/>
    <property type="evidence" value="ECO:0007669"/>
    <property type="project" value="UniProtKB-UniRule"/>
</dbReference>
<evidence type="ECO:0000256" key="6">
    <source>
        <dbReference type="ARBA" id="ARBA00022741"/>
    </source>
</evidence>
<evidence type="ECO:0000256" key="11">
    <source>
        <dbReference type="ARBA" id="ARBA00023235"/>
    </source>
</evidence>
<dbReference type="GO" id="GO:0110051">
    <property type="term" value="P:metabolite repair"/>
    <property type="evidence" value="ECO:0007669"/>
    <property type="project" value="TreeGrafter"/>
</dbReference>
<evidence type="ECO:0000256" key="12">
    <source>
        <dbReference type="ARBA" id="ARBA00023239"/>
    </source>
</evidence>
<comment type="function">
    <text evidence="18">Catalyzes the epimerization of the S- and R-forms of NAD(P)HX, a damaged form of NAD(P)H that is a result of enzymatic or heat-dependent hydration. This is a prerequisite for the S-specific NAD(P)H-hydrate dehydratase to allow the repair of both epimers of NAD(P)HX.</text>
</comment>
<proteinExistence type="inferred from homology"/>
<dbReference type="NCBIfam" id="TIGR00197">
    <property type="entry name" value="yjeF_nterm"/>
    <property type="match status" value="1"/>
</dbReference>
<keyword evidence="6 17" id="KW-0547">Nucleotide-binding</keyword>
<comment type="cofactor">
    <cofactor evidence="18 19">
        <name>K(+)</name>
        <dbReference type="ChEBI" id="CHEBI:29103"/>
    </cofactor>
    <text evidence="18 19">Binds 1 potassium ion per subunit.</text>
</comment>
<keyword evidence="23" id="KW-1185">Reference proteome</keyword>
<dbReference type="Proteomes" id="UP000053300">
    <property type="component" value="Unassembled WGS sequence"/>
</dbReference>
<dbReference type="RefSeq" id="WP_058879795.1">
    <property type="nucleotide sequence ID" value="NZ_LPXH01000025.1"/>
</dbReference>
<keyword evidence="7 17" id="KW-0067">ATP-binding</keyword>
<evidence type="ECO:0000256" key="1">
    <source>
        <dbReference type="ARBA" id="ARBA00000013"/>
    </source>
</evidence>
<dbReference type="InterPro" id="IPR029056">
    <property type="entry name" value="Ribokinase-like"/>
</dbReference>
<evidence type="ECO:0000259" key="21">
    <source>
        <dbReference type="PROSITE" id="PS51385"/>
    </source>
</evidence>
<dbReference type="GO" id="GO:0046872">
    <property type="term" value="F:metal ion binding"/>
    <property type="evidence" value="ECO:0007669"/>
    <property type="project" value="UniProtKB-UniRule"/>
</dbReference>
<comment type="catalytic activity">
    <reaction evidence="15 17 19">
        <text>(6S)-NADHX + ADP = AMP + phosphate + NADH + H(+)</text>
        <dbReference type="Rhea" id="RHEA:32223"/>
        <dbReference type="ChEBI" id="CHEBI:15378"/>
        <dbReference type="ChEBI" id="CHEBI:43474"/>
        <dbReference type="ChEBI" id="CHEBI:57945"/>
        <dbReference type="ChEBI" id="CHEBI:64074"/>
        <dbReference type="ChEBI" id="CHEBI:456215"/>
        <dbReference type="ChEBI" id="CHEBI:456216"/>
        <dbReference type="EC" id="4.2.1.136"/>
    </reaction>
</comment>
<organism evidence="22 23">
    <name type="scientific">Comamonas kerstersii</name>
    <dbReference type="NCBI Taxonomy" id="225992"/>
    <lineage>
        <taxon>Bacteria</taxon>
        <taxon>Pseudomonadati</taxon>
        <taxon>Pseudomonadota</taxon>
        <taxon>Betaproteobacteria</taxon>
        <taxon>Burkholderiales</taxon>
        <taxon>Comamonadaceae</taxon>
        <taxon>Comamonas</taxon>
    </lineage>
</organism>
<comment type="function">
    <text evidence="14 19">Bifunctional enzyme that catalyzes the epimerization of the S- and R-forms of NAD(P)HX and the dehydration of the S-form of NAD(P)HX at the expense of ADP, which is converted to AMP. This allows the repair of both epimers of NAD(P)HX, a damaged form of NAD(P)H that is a result of enzymatic or heat-dependent hydration.</text>
</comment>
<dbReference type="PROSITE" id="PS01050">
    <property type="entry name" value="YJEF_C_2"/>
    <property type="match status" value="1"/>
</dbReference>
<dbReference type="HAMAP" id="MF_01966">
    <property type="entry name" value="NADHX_epimerase"/>
    <property type="match status" value="1"/>
</dbReference>
<dbReference type="InterPro" id="IPR017953">
    <property type="entry name" value="Carbohydrate_kinase_pred_CS"/>
</dbReference>
<comment type="similarity">
    <text evidence="18">Belongs to the NnrE/AIBP family.</text>
</comment>
<comment type="catalytic activity">
    <reaction evidence="2 18 19">
        <text>(6R)-NADPHX = (6S)-NADPHX</text>
        <dbReference type="Rhea" id="RHEA:32227"/>
        <dbReference type="ChEBI" id="CHEBI:64076"/>
        <dbReference type="ChEBI" id="CHEBI:64077"/>
        <dbReference type="EC" id="5.1.99.6"/>
    </reaction>
</comment>
<dbReference type="STRING" id="225992.B5M06_11220"/>
<keyword evidence="11 18" id="KW-0413">Isomerase</keyword>
<evidence type="ECO:0000256" key="13">
    <source>
        <dbReference type="ARBA" id="ARBA00023268"/>
    </source>
</evidence>
<dbReference type="AlphaFoldDB" id="A0A0W7Z1L3"/>
<comment type="catalytic activity">
    <reaction evidence="16 17 19">
        <text>(6S)-NADPHX + ADP = AMP + phosphate + NADPH + H(+)</text>
        <dbReference type="Rhea" id="RHEA:32235"/>
        <dbReference type="ChEBI" id="CHEBI:15378"/>
        <dbReference type="ChEBI" id="CHEBI:43474"/>
        <dbReference type="ChEBI" id="CHEBI:57783"/>
        <dbReference type="ChEBI" id="CHEBI:64076"/>
        <dbReference type="ChEBI" id="CHEBI:456215"/>
        <dbReference type="ChEBI" id="CHEBI:456216"/>
        <dbReference type="EC" id="4.2.1.136"/>
    </reaction>
</comment>
<comment type="subunit">
    <text evidence="17">Homotetramer.</text>
</comment>
<dbReference type="Gene3D" id="3.40.1190.20">
    <property type="match status" value="1"/>
</dbReference>
<dbReference type="GO" id="GO:0005524">
    <property type="term" value="F:ATP binding"/>
    <property type="evidence" value="ECO:0007669"/>
    <property type="project" value="UniProtKB-UniRule"/>
</dbReference>
<dbReference type="InterPro" id="IPR036652">
    <property type="entry name" value="YjeF_N_dom_sf"/>
</dbReference>
<dbReference type="Pfam" id="PF03853">
    <property type="entry name" value="YjeF_N"/>
    <property type="match status" value="1"/>
</dbReference>
<dbReference type="Gene3D" id="3.40.50.10260">
    <property type="entry name" value="YjeF N-terminal domain"/>
    <property type="match status" value="1"/>
</dbReference>
<dbReference type="PROSITE" id="PS51383">
    <property type="entry name" value="YJEF_C_3"/>
    <property type="match status" value="1"/>
</dbReference>
<dbReference type="Pfam" id="PF01256">
    <property type="entry name" value="Carb_kinase"/>
    <property type="match status" value="1"/>
</dbReference>
<evidence type="ECO:0000256" key="4">
    <source>
        <dbReference type="ARBA" id="ARBA00009524"/>
    </source>
</evidence>
<evidence type="ECO:0000313" key="22">
    <source>
        <dbReference type="EMBL" id="KUF41088.1"/>
    </source>
</evidence>
<dbReference type="CDD" id="cd01171">
    <property type="entry name" value="YXKO-related"/>
    <property type="match status" value="1"/>
</dbReference>
<feature type="binding site" evidence="17">
    <location>
        <position position="272"/>
    </location>
    <ligand>
        <name>(6S)-NADPHX</name>
        <dbReference type="ChEBI" id="CHEBI:64076"/>
    </ligand>
</feature>
<comment type="similarity">
    <text evidence="17">Belongs to the NnrD/CARKD family.</text>
</comment>
<evidence type="ECO:0000256" key="18">
    <source>
        <dbReference type="HAMAP-Rule" id="MF_01966"/>
    </source>
</evidence>
<feature type="binding site" evidence="18">
    <location>
        <position position="168"/>
    </location>
    <ligand>
        <name>(6S)-NADPHX</name>
        <dbReference type="ChEBI" id="CHEBI:64076"/>
    </ligand>
</feature>
<reference evidence="22 23" key="1">
    <citation type="submission" date="2015-12" db="EMBL/GenBank/DDBJ databases">
        <title>Complete genome sequence of a multi-drug resistant strain Acidovorax sp. 12322-1.</title>
        <authorList>
            <person name="Ming D."/>
            <person name="Wang M."/>
            <person name="Hu S."/>
            <person name="Zhou Y."/>
            <person name="Jiang T."/>
        </authorList>
    </citation>
    <scope>NUCLEOTIDE SEQUENCE [LARGE SCALE GENOMIC DNA]</scope>
    <source>
        <strain evidence="22 23">12322-1</strain>
    </source>
</reference>
<evidence type="ECO:0000256" key="16">
    <source>
        <dbReference type="ARBA" id="ARBA00049209"/>
    </source>
</evidence>
<feature type="binding site" evidence="18">
    <location>
        <begin position="67"/>
        <end position="71"/>
    </location>
    <ligand>
        <name>(6S)-NADPHX</name>
        <dbReference type="ChEBI" id="CHEBI:64076"/>
    </ligand>
</feature>
<dbReference type="PROSITE" id="PS51385">
    <property type="entry name" value="YJEF_N"/>
    <property type="match status" value="1"/>
</dbReference>
<comment type="caution">
    <text evidence="18">Lacks conserved residue(s) required for the propagation of feature annotation.</text>
</comment>
<keyword evidence="13" id="KW-0511">Multifunctional enzyme</keyword>
<protein>
    <recommendedName>
        <fullName evidence="19">Bifunctional NAD(P)H-hydrate repair enzyme</fullName>
    </recommendedName>
    <alternativeName>
        <fullName evidence="19">Nicotinamide nucleotide repair protein</fullName>
    </alternativeName>
    <domain>
        <recommendedName>
            <fullName evidence="19">ADP-dependent (S)-NAD(P)H-hydrate dehydratase</fullName>
            <ecNumber evidence="19">4.2.1.136</ecNumber>
        </recommendedName>
        <alternativeName>
            <fullName evidence="19">ADP-dependent NAD(P)HX dehydratase</fullName>
        </alternativeName>
    </domain>
    <domain>
        <recommendedName>
            <fullName evidence="19">NAD(P)H-hydrate epimerase</fullName>
            <ecNumber evidence="19">5.1.99.6</ecNumber>
        </recommendedName>
    </domain>
</protein>
<evidence type="ECO:0000256" key="19">
    <source>
        <dbReference type="PIRNR" id="PIRNR017184"/>
    </source>
</evidence>
<keyword evidence="5 18" id="KW-0479">Metal-binding</keyword>
<dbReference type="NCBIfam" id="TIGR00196">
    <property type="entry name" value="yjeF_cterm"/>
    <property type="match status" value="1"/>
</dbReference>
<feature type="binding site" evidence="17">
    <location>
        <position position="449"/>
    </location>
    <ligand>
        <name>AMP</name>
        <dbReference type="ChEBI" id="CHEBI:456215"/>
    </ligand>
</feature>
<evidence type="ECO:0000256" key="5">
    <source>
        <dbReference type="ARBA" id="ARBA00022723"/>
    </source>
</evidence>
<evidence type="ECO:0000256" key="9">
    <source>
        <dbReference type="ARBA" id="ARBA00022958"/>
    </source>
</evidence>
<dbReference type="SUPFAM" id="SSF64153">
    <property type="entry name" value="YjeF N-terminal domain-like"/>
    <property type="match status" value="1"/>
</dbReference>
<dbReference type="EC" id="4.2.1.136" evidence="19"/>
<dbReference type="EMBL" id="LPXH01000025">
    <property type="protein sequence ID" value="KUF41088.1"/>
    <property type="molecule type" value="Genomic_DNA"/>
</dbReference>
<gene>
    <name evidence="18" type="primary">nnrE</name>
    <name evidence="17" type="synonym">nnrD</name>
    <name evidence="22" type="ORF">AS359_09815</name>
</gene>
<dbReference type="PANTHER" id="PTHR12592">
    <property type="entry name" value="ATP-DEPENDENT (S)-NAD(P)H-HYDRATE DEHYDRATASE FAMILY MEMBER"/>
    <property type="match status" value="1"/>
</dbReference>
<dbReference type="InterPro" id="IPR030677">
    <property type="entry name" value="Nnr"/>
</dbReference>
<evidence type="ECO:0000256" key="14">
    <source>
        <dbReference type="ARBA" id="ARBA00025153"/>
    </source>
</evidence>
<sequence>MLQRIHWLNTTPQPLWNAQRSKLIEQQALSQPQHPSLMERAGLAIAQLACAMAPHARQAWVLCGPGNNGGDGLVAARHLVQRGLTVWVHWLGTPDACSADSNSAWQQLKPYPVHWLTPEIIPTLQADDIVIDALLGLGQQARPGSSNSSLQTLLQHSYASPAHALAVDVPTGLDTNSGAWLPGFTPPAHSQPSSRHTLSLLTLKPGLFTHHGRDACGQIWWDDLACSDTLQQHPPTAWLNATPTHIQRHHNSHKGSFGDVLVIGGASSMAGAAILAATAALHHGAGRTLLHLLAPNTSCHHTIAPDLMQPDASSTRALLGSATVVCGCGGGSAIHAWLPEVLQQTPRLVLDADALNAIAQDASLATALQARRARGQATILTPHPLEAARLLQQSTADIQAHRLQAAQTLAERLQCTVVLKGSGSIIASPAQTPHINPTGNARLAIGGTGDVLAGMVAARWQQQPSTHLAACEAVWEHGALAENWPSTQPLTASALACTPWQVI</sequence>
<comment type="catalytic activity">
    <reaction evidence="1 18 19">
        <text>(6R)-NADHX = (6S)-NADHX</text>
        <dbReference type="Rhea" id="RHEA:32215"/>
        <dbReference type="ChEBI" id="CHEBI:64074"/>
        <dbReference type="ChEBI" id="CHEBI:64075"/>
        <dbReference type="EC" id="5.1.99.6"/>
    </reaction>
</comment>
<dbReference type="EC" id="5.1.99.6" evidence="19"/>
<name>A0A0W7Z1L3_9BURK</name>
<evidence type="ECO:0000256" key="10">
    <source>
        <dbReference type="ARBA" id="ARBA00023027"/>
    </source>
</evidence>